<evidence type="ECO:0000256" key="1">
    <source>
        <dbReference type="ARBA" id="ARBA00006174"/>
    </source>
</evidence>
<dbReference type="OrthoDB" id="9791416at2"/>
<dbReference type="RefSeq" id="WP_044499236.1">
    <property type="nucleotide sequence ID" value="NZ_LK391969.1"/>
</dbReference>
<feature type="domain" description="MmgE/PrpD C-terminal" evidence="3">
    <location>
        <begin position="268"/>
        <end position="436"/>
    </location>
</feature>
<dbReference type="PATRIC" id="fig|1461581.3.peg.1569"/>
<dbReference type="Pfam" id="PF19305">
    <property type="entry name" value="MmgE_PrpD_C"/>
    <property type="match status" value="1"/>
</dbReference>
<dbReference type="Gene3D" id="1.10.4100.10">
    <property type="entry name" value="2-methylcitrate dehydratase PrpD"/>
    <property type="match status" value="1"/>
</dbReference>
<dbReference type="Gene3D" id="3.30.1330.120">
    <property type="entry name" value="2-methylcitrate dehydratase PrpD"/>
    <property type="match status" value="1"/>
</dbReference>
<dbReference type="EMBL" id="LM997413">
    <property type="protein sequence ID" value="CEA04507.1"/>
    <property type="molecule type" value="Genomic_DNA"/>
</dbReference>
<dbReference type="GO" id="GO:0016829">
    <property type="term" value="F:lyase activity"/>
    <property type="evidence" value="ECO:0007669"/>
    <property type="project" value="InterPro"/>
</dbReference>
<comment type="similarity">
    <text evidence="1">Belongs to the PrpD family.</text>
</comment>
<protein>
    <submittedName>
        <fullName evidence="4">MmgE/PrpD family protein</fullName>
    </submittedName>
</protein>
<accession>A0A078MGI0</accession>
<dbReference type="InterPro" id="IPR042188">
    <property type="entry name" value="MmgE/PrpD_sf_2"/>
</dbReference>
<dbReference type="Pfam" id="PF03972">
    <property type="entry name" value="MmgE_PrpD_N"/>
    <property type="match status" value="1"/>
</dbReference>
<dbReference type="InterPro" id="IPR045336">
    <property type="entry name" value="MmgE_PrpD_N"/>
</dbReference>
<dbReference type="PANTHER" id="PTHR16943">
    <property type="entry name" value="2-METHYLCITRATE DEHYDRATASE-RELATED"/>
    <property type="match status" value="1"/>
</dbReference>
<proteinExistence type="inferred from homology"/>
<reference evidence="4" key="1">
    <citation type="submission" date="2014-07" db="EMBL/GenBank/DDBJ databases">
        <authorList>
            <person name="Urmite Genomes Urmite Genomes"/>
        </authorList>
    </citation>
    <scope>NUCLEOTIDE SEQUENCE</scope>
    <source>
        <strain evidence="4">12M76_air</strain>
    </source>
</reference>
<organism evidence="4">
    <name type="scientific">Pseudomonas saudimassiliensis</name>
    <dbReference type="NCBI Taxonomy" id="1461581"/>
    <lineage>
        <taxon>Bacteria</taxon>
        <taxon>Pseudomonadati</taxon>
        <taxon>Pseudomonadota</taxon>
        <taxon>Gammaproteobacteria</taxon>
        <taxon>Pseudomonadales</taxon>
        <taxon>Pseudomonadaceae</taxon>
        <taxon>Pseudomonas</taxon>
    </lineage>
</organism>
<dbReference type="InterPro" id="IPR036148">
    <property type="entry name" value="MmgE/PrpD_sf"/>
</dbReference>
<evidence type="ECO:0000313" key="4">
    <source>
        <dbReference type="EMBL" id="CEA04507.1"/>
    </source>
</evidence>
<evidence type="ECO:0000259" key="2">
    <source>
        <dbReference type="Pfam" id="PF03972"/>
    </source>
</evidence>
<name>A0A078MGI0_9PSED</name>
<dbReference type="InterPro" id="IPR005656">
    <property type="entry name" value="MmgE_PrpD"/>
</dbReference>
<gene>
    <name evidence="4" type="ORF">BN1049_01591</name>
</gene>
<feature type="domain" description="MmgE/PrpD N-terminal" evidence="2">
    <location>
        <begin position="6"/>
        <end position="247"/>
    </location>
</feature>
<dbReference type="InterPro" id="IPR045337">
    <property type="entry name" value="MmgE_PrpD_C"/>
</dbReference>
<evidence type="ECO:0000259" key="3">
    <source>
        <dbReference type="Pfam" id="PF19305"/>
    </source>
</evidence>
<dbReference type="SUPFAM" id="SSF103378">
    <property type="entry name" value="2-methylcitrate dehydratase PrpD"/>
    <property type="match status" value="1"/>
</dbReference>
<dbReference type="AlphaFoldDB" id="A0A078MGI0"/>
<sequence length="454" mass="48587">MATLIEQLADYSLSEAGRPLSDTVRHHAKRAVLDWFASLYPGTLEPVAQRLAQAHADEIGSGRSSTPGYAGSYLPGTAAWINGTSSHAVEFDDIFIDAVYHPGVPTIAGALAIGEHIGASGEQLLKAVVLGYEISTRIGAAVQPSHYRFFHTTGTIGCFASAAAAAYLLAPGDRQVMAHALATAGSFASGLQQAFRSDSMTKALHGGHAASAGVAAARAAAAGITGALDMLEGEVGFGAAMSVDPQWHKVTAGLGEVYNITRITQKSHCCCGHTFAAIDAVQTLRQQLSAAELEQVERIEVDTYRVALDVTGSYEPVSAYQAKFSMPYVLVQALRYGSVRLQAFTPERLTEQASRVLMQRVVLTADAELTAQFPQARAARVRIILRDGRTLEHFSPHRKGDPAAPLSDQELDDKFAELVTPVIGNQAMERLRQQIWQLDELPTLTELNLPALGR</sequence>
<dbReference type="EMBL" id="LK391969">
    <property type="protein sequence ID" value="CEF26658.1"/>
    <property type="molecule type" value="Genomic_DNA"/>
</dbReference>
<dbReference type="InterPro" id="IPR042183">
    <property type="entry name" value="MmgE/PrpD_sf_1"/>
</dbReference>
<dbReference type="PANTHER" id="PTHR16943:SF8">
    <property type="entry name" value="2-METHYLCITRATE DEHYDRATASE"/>
    <property type="match status" value="1"/>
</dbReference>